<evidence type="ECO:0000259" key="2">
    <source>
        <dbReference type="Pfam" id="PF14309"/>
    </source>
</evidence>
<feature type="compositionally biased region" description="Basic and acidic residues" evidence="1">
    <location>
        <begin position="190"/>
        <end position="199"/>
    </location>
</feature>
<feature type="region of interest" description="Disordered" evidence="1">
    <location>
        <begin position="253"/>
        <end position="291"/>
    </location>
</feature>
<comment type="caution">
    <text evidence="3">The sequence shown here is derived from an EMBL/GenBank/DDBJ whole genome shotgun (WGS) entry which is preliminary data.</text>
</comment>
<feature type="compositionally biased region" description="Polar residues" evidence="1">
    <location>
        <begin position="558"/>
        <end position="571"/>
    </location>
</feature>
<feature type="region of interest" description="Disordered" evidence="1">
    <location>
        <begin position="40"/>
        <end position="102"/>
    </location>
</feature>
<feature type="compositionally biased region" description="Polar residues" evidence="1">
    <location>
        <begin position="477"/>
        <end position="492"/>
    </location>
</feature>
<feature type="compositionally biased region" description="Polar residues" evidence="1">
    <location>
        <begin position="335"/>
        <end position="345"/>
    </location>
</feature>
<protein>
    <recommendedName>
        <fullName evidence="2">DUF4378 domain-containing protein</fullName>
    </recommendedName>
</protein>
<feature type="compositionally biased region" description="Basic and acidic residues" evidence="1">
    <location>
        <begin position="52"/>
        <end position="64"/>
    </location>
</feature>
<dbReference type="AlphaFoldDB" id="A0AAV5IGV6"/>
<proteinExistence type="predicted"/>
<dbReference type="Proteomes" id="UP001054252">
    <property type="component" value="Unassembled WGS sequence"/>
</dbReference>
<feature type="compositionally biased region" description="Polar residues" evidence="1">
    <location>
        <begin position="612"/>
        <end position="647"/>
    </location>
</feature>
<accession>A0AAV5IGV6</accession>
<dbReference type="EMBL" id="BPVZ01000011">
    <property type="protein sequence ID" value="GKU97366.1"/>
    <property type="molecule type" value="Genomic_DNA"/>
</dbReference>
<dbReference type="InterPro" id="IPR025486">
    <property type="entry name" value="DUF4378"/>
</dbReference>
<name>A0AAV5IGV6_9ROSI</name>
<evidence type="ECO:0000256" key="1">
    <source>
        <dbReference type="SAM" id="MobiDB-lite"/>
    </source>
</evidence>
<feature type="compositionally biased region" description="Polar residues" evidence="1">
    <location>
        <begin position="582"/>
        <end position="595"/>
    </location>
</feature>
<evidence type="ECO:0000313" key="3">
    <source>
        <dbReference type="EMBL" id="GKU97366.1"/>
    </source>
</evidence>
<feature type="compositionally biased region" description="Low complexity" evidence="1">
    <location>
        <begin position="79"/>
        <end position="100"/>
    </location>
</feature>
<reference evidence="3 4" key="1">
    <citation type="journal article" date="2021" name="Commun. Biol.">
        <title>The genome of Shorea leprosula (Dipterocarpaceae) highlights the ecological relevance of drought in aseasonal tropical rainforests.</title>
        <authorList>
            <person name="Ng K.K.S."/>
            <person name="Kobayashi M.J."/>
            <person name="Fawcett J.A."/>
            <person name="Hatakeyama M."/>
            <person name="Paape T."/>
            <person name="Ng C.H."/>
            <person name="Ang C.C."/>
            <person name="Tnah L.H."/>
            <person name="Lee C.T."/>
            <person name="Nishiyama T."/>
            <person name="Sese J."/>
            <person name="O'Brien M.J."/>
            <person name="Copetti D."/>
            <person name="Mohd Noor M.I."/>
            <person name="Ong R.C."/>
            <person name="Putra M."/>
            <person name="Sireger I.Z."/>
            <person name="Indrioko S."/>
            <person name="Kosugi Y."/>
            <person name="Izuno A."/>
            <person name="Isagi Y."/>
            <person name="Lee S.L."/>
            <person name="Shimizu K.K."/>
        </authorList>
    </citation>
    <scope>NUCLEOTIDE SEQUENCE [LARGE SCALE GENOMIC DNA]</scope>
    <source>
        <strain evidence="3">214</strain>
    </source>
</reference>
<keyword evidence="4" id="KW-1185">Reference proteome</keyword>
<feature type="region of interest" description="Disordered" evidence="1">
    <location>
        <begin position="176"/>
        <end position="199"/>
    </location>
</feature>
<dbReference type="InterPro" id="IPR033334">
    <property type="entry name" value="LNG1/2"/>
</dbReference>
<feature type="region of interest" description="Disordered" evidence="1">
    <location>
        <begin position="440"/>
        <end position="595"/>
    </location>
</feature>
<dbReference type="PANTHER" id="PTHR31680:SF15">
    <property type="entry name" value="PROTEIN LONGIFOLIA 2"/>
    <property type="match status" value="1"/>
</dbReference>
<feature type="compositionally biased region" description="Polar residues" evidence="1">
    <location>
        <begin position="274"/>
        <end position="285"/>
    </location>
</feature>
<organism evidence="3 4">
    <name type="scientific">Rubroshorea leprosula</name>
    <dbReference type="NCBI Taxonomy" id="152421"/>
    <lineage>
        <taxon>Eukaryota</taxon>
        <taxon>Viridiplantae</taxon>
        <taxon>Streptophyta</taxon>
        <taxon>Embryophyta</taxon>
        <taxon>Tracheophyta</taxon>
        <taxon>Spermatophyta</taxon>
        <taxon>Magnoliopsida</taxon>
        <taxon>eudicotyledons</taxon>
        <taxon>Gunneridae</taxon>
        <taxon>Pentapetalae</taxon>
        <taxon>rosids</taxon>
        <taxon>malvids</taxon>
        <taxon>Malvales</taxon>
        <taxon>Dipterocarpaceae</taxon>
        <taxon>Rubroshorea</taxon>
    </lineage>
</organism>
<dbReference type="Pfam" id="PF14309">
    <property type="entry name" value="DUF4378"/>
    <property type="match status" value="1"/>
</dbReference>
<dbReference type="GO" id="GO:0051513">
    <property type="term" value="P:regulation of monopolar cell growth"/>
    <property type="evidence" value="ECO:0007669"/>
    <property type="project" value="InterPro"/>
</dbReference>
<dbReference type="PANTHER" id="PTHR31680">
    <property type="entry name" value="LONGIFOLIA PROTEIN"/>
    <property type="match status" value="1"/>
</dbReference>
<feature type="compositionally biased region" description="Polar residues" evidence="1">
    <location>
        <begin position="514"/>
        <end position="532"/>
    </location>
</feature>
<feature type="compositionally biased region" description="Polar residues" evidence="1">
    <location>
        <begin position="450"/>
        <end position="465"/>
    </location>
</feature>
<feature type="region of interest" description="Disordered" evidence="1">
    <location>
        <begin position="326"/>
        <end position="396"/>
    </location>
</feature>
<sequence>MPAKLLHSFSDDNRDLQEQIGCINGLFQHFLSSRRVISRNHKRLPPGPNGSHDMEPKSASDKKTVKNLKKGMKEKPRASTESSRTSISSTSSCSSSYSSSADHNITLQTPQLSLNHANFPETPTWNFSRYRSNVTLPLSQCLDLRDVVKDSIHREARGLSIRTATKQESGRKTLKYIDSPRPLQSPRSARTRDPSHNESFRVLAKVQEAPRTSKERKDACLAITPRDAPRFSYDERISHDTIKIKLKELPRLSLDSRENSMKSNPPGEMHRKNGNSNDMENQPQEPESYRRPSSIVAKLMGLDALPNSMTTNGNQTRNIKTCLNVKDQSPRTDDNQQNLVSSASGKANKEPISPHLRRPASAKTPITSKCPIEPAPWKQPDLNKGKKPASKCKESPAKALNTSLTVYGEIEERQAQLEFERSGKDLRALKQILDAMQKSKQMLESRKGDQASNFDSQKKINTNPDKSSKFANLRNLEANTAFSARNKGTSSPRKSRTAAVVMKPAKLVERAGSPASSASTTDSLSWLRTSDSTNRRREKVGQQSAKESTTRRNHLRDSASQLYPTEKNTVRSPRLIQASKLPPSTSQRSGMSTDTISLKREQKRLEMEKQFHSTATRSEQTTPRRLPSRQQLESSTPYQKTLHKSPNLQQYDDQVNEISSSVQSETNMSLASSTVDHEVTNANKSSKTTINFFQQQNEKCNNPAVRLIDDGSTAEPLKVVLEQPSPVSVLDATFHGDESPSPVKKISNAFKDDGCLNPDETQRSSMNSKDLPDCRSPRKKHDYRKVENIQHLFQKGMHMESAKEESIIKEILPYYNRRNPDHKYISEILLASNIHRELESSLITFQFHPSGHPINPNLFLALEQTKATIGLANDKRKGPRIKESEAIQKDHRKLIFDAVNDILASKLPKEGFYREWLSPNKLAGRRLGGRQLLRDLCTEIDCLYANNSYCITNEESDGLKGILLGDLMHQSVEWTVFHSEIPWVVLHLERLIFKDLITEVVRGVAANL</sequence>
<feature type="domain" description="DUF4378" evidence="2">
    <location>
        <begin position="821"/>
        <end position="999"/>
    </location>
</feature>
<feature type="region of interest" description="Disordered" evidence="1">
    <location>
        <begin position="734"/>
        <end position="780"/>
    </location>
</feature>
<evidence type="ECO:0000313" key="4">
    <source>
        <dbReference type="Proteomes" id="UP001054252"/>
    </source>
</evidence>
<feature type="region of interest" description="Disordered" evidence="1">
    <location>
        <begin position="608"/>
        <end position="647"/>
    </location>
</feature>
<gene>
    <name evidence="3" type="ORF">SLEP1_g10518</name>
</gene>